<feature type="non-terminal residue" evidence="3">
    <location>
        <position position="1"/>
    </location>
</feature>
<keyword evidence="4" id="KW-1185">Reference proteome</keyword>
<accession>A0AAD2Q658</accession>
<dbReference type="Pfam" id="PF20153">
    <property type="entry name" value="DUF6535"/>
    <property type="match status" value="1"/>
</dbReference>
<dbReference type="InterPro" id="IPR045338">
    <property type="entry name" value="DUF6535"/>
</dbReference>
<protein>
    <recommendedName>
        <fullName evidence="2">DUF6535 domain-containing protein</fullName>
    </recommendedName>
</protein>
<dbReference type="EMBL" id="CAVNYO010000440">
    <property type="protein sequence ID" value="CAK5280598.1"/>
    <property type="molecule type" value="Genomic_DNA"/>
</dbReference>
<gene>
    <name evidence="3" type="ORF">MYCIT1_LOCUS31119</name>
</gene>
<feature type="compositionally biased region" description="Polar residues" evidence="1">
    <location>
        <begin position="89"/>
        <end position="103"/>
    </location>
</feature>
<comment type="caution">
    <text evidence="3">The sequence shown here is derived from an EMBL/GenBank/DDBJ whole genome shotgun (WGS) entry which is preliminary data.</text>
</comment>
<evidence type="ECO:0000256" key="1">
    <source>
        <dbReference type="SAM" id="MobiDB-lite"/>
    </source>
</evidence>
<sequence>LSQAGLFSGVVTTFIQIDSCKTLDADSGSQTAVLLSQISQQLVNLNNGTPATDALPPTAPAPSLLPCLQRALVRESRAEVVERIRRDSGQANSGRRSTSTVHRSSPRSRVYMYLYSTTVCAAPICMPSSAFARTAFVPCGSDGISCARQHHHHGHT</sequence>
<organism evidence="3 4">
    <name type="scientific">Mycena citricolor</name>
    <dbReference type="NCBI Taxonomy" id="2018698"/>
    <lineage>
        <taxon>Eukaryota</taxon>
        <taxon>Fungi</taxon>
        <taxon>Dikarya</taxon>
        <taxon>Basidiomycota</taxon>
        <taxon>Agaricomycotina</taxon>
        <taxon>Agaricomycetes</taxon>
        <taxon>Agaricomycetidae</taxon>
        <taxon>Agaricales</taxon>
        <taxon>Marasmiineae</taxon>
        <taxon>Mycenaceae</taxon>
        <taxon>Mycena</taxon>
    </lineage>
</organism>
<feature type="domain" description="DUF6535" evidence="2">
    <location>
        <begin position="4"/>
        <end position="63"/>
    </location>
</feature>
<evidence type="ECO:0000313" key="3">
    <source>
        <dbReference type="EMBL" id="CAK5280598.1"/>
    </source>
</evidence>
<dbReference type="AlphaFoldDB" id="A0AAD2Q658"/>
<evidence type="ECO:0000313" key="4">
    <source>
        <dbReference type="Proteomes" id="UP001295794"/>
    </source>
</evidence>
<reference evidence="3" key="1">
    <citation type="submission" date="2023-11" db="EMBL/GenBank/DDBJ databases">
        <authorList>
            <person name="De Vega J J."/>
            <person name="De Vega J J."/>
        </authorList>
    </citation>
    <scope>NUCLEOTIDE SEQUENCE</scope>
</reference>
<dbReference type="Proteomes" id="UP001295794">
    <property type="component" value="Unassembled WGS sequence"/>
</dbReference>
<evidence type="ECO:0000259" key="2">
    <source>
        <dbReference type="Pfam" id="PF20153"/>
    </source>
</evidence>
<proteinExistence type="predicted"/>
<name>A0AAD2Q658_9AGAR</name>
<feature type="region of interest" description="Disordered" evidence="1">
    <location>
        <begin position="84"/>
        <end position="103"/>
    </location>
</feature>